<keyword evidence="2" id="KW-1133">Transmembrane helix</keyword>
<feature type="compositionally biased region" description="Acidic residues" evidence="1">
    <location>
        <begin position="489"/>
        <end position="498"/>
    </location>
</feature>
<evidence type="ECO:0000313" key="4">
    <source>
        <dbReference type="EMBL" id="MFC0050489.1"/>
    </source>
</evidence>
<keyword evidence="3" id="KW-0732">Signal</keyword>
<feature type="region of interest" description="Disordered" evidence="1">
    <location>
        <begin position="465"/>
        <end position="498"/>
    </location>
</feature>
<dbReference type="RefSeq" id="WP_377248356.1">
    <property type="nucleotide sequence ID" value="NZ_JBHLXP010000005.1"/>
</dbReference>
<organism evidence="4 5">
    <name type="scientific">Rheinheimera tilapiae</name>
    <dbReference type="NCBI Taxonomy" id="875043"/>
    <lineage>
        <taxon>Bacteria</taxon>
        <taxon>Pseudomonadati</taxon>
        <taxon>Pseudomonadota</taxon>
        <taxon>Gammaproteobacteria</taxon>
        <taxon>Chromatiales</taxon>
        <taxon>Chromatiaceae</taxon>
        <taxon>Rheinheimera</taxon>
    </lineage>
</organism>
<keyword evidence="2" id="KW-0812">Transmembrane</keyword>
<evidence type="ECO:0000256" key="2">
    <source>
        <dbReference type="SAM" id="Phobius"/>
    </source>
</evidence>
<keyword evidence="2" id="KW-0472">Membrane</keyword>
<evidence type="ECO:0000313" key="5">
    <source>
        <dbReference type="Proteomes" id="UP001589813"/>
    </source>
</evidence>
<feature type="chain" id="PRO_5046672773" evidence="3">
    <location>
        <begin position="24"/>
        <end position="498"/>
    </location>
</feature>
<feature type="signal peptide" evidence="3">
    <location>
        <begin position="1"/>
        <end position="23"/>
    </location>
</feature>
<dbReference type="Proteomes" id="UP001589813">
    <property type="component" value="Unassembled WGS sequence"/>
</dbReference>
<comment type="caution">
    <text evidence="4">The sequence shown here is derived from an EMBL/GenBank/DDBJ whole genome shotgun (WGS) entry which is preliminary data.</text>
</comment>
<evidence type="ECO:0000256" key="3">
    <source>
        <dbReference type="SAM" id="SignalP"/>
    </source>
</evidence>
<keyword evidence="5" id="KW-1185">Reference proteome</keyword>
<dbReference type="InterPro" id="IPR020010">
    <property type="entry name" value="CHP03503"/>
</dbReference>
<dbReference type="NCBIfam" id="TIGR03503">
    <property type="entry name" value="TIGR03503 family protein"/>
    <property type="match status" value="1"/>
</dbReference>
<proteinExistence type="predicted"/>
<reference evidence="4 5" key="1">
    <citation type="submission" date="2024-09" db="EMBL/GenBank/DDBJ databases">
        <authorList>
            <person name="Sun Q."/>
            <person name="Mori K."/>
        </authorList>
    </citation>
    <scope>NUCLEOTIDE SEQUENCE [LARGE SCALE GENOMIC DNA]</scope>
    <source>
        <strain evidence="4 5">KCTC 23315</strain>
    </source>
</reference>
<gene>
    <name evidence="4" type="ORF">ACFFJP_19560</name>
</gene>
<evidence type="ECO:0000256" key="1">
    <source>
        <dbReference type="SAM" id="MobiDB-lite"/>
    </source>
</evidence>
<accession>A0ABV6BHY4</accession>
<protein>
    <submittedName>
        <fullName evidence="4">TIGR03503 family protein</fullName>
    </submittedName>
</protein>
<sequence>MAQLKWFSPFLLSVVLLAPQTLAQTSKTEAVAAPAGAAPAEKQVITELKDIAGTNSIPLLGNRFRIDFAVDEVTLVFFRKKGAPSVVLVRPDGSKVYARTAKDNGMQWFDDKTYDLIKMTKPTPGPWQAIGEILPESRIMVLTEIGLDVDTLPTDLMVGEIFKVTARLSNGGKPVNVKDFRDILQLDVLLFSTQKPGYDNSNTTVLNFTSFADDGKNYDERPRDAIFTGEFNLKVPAGEWLPKYLVKTPLYTRELMQDPVLVIRTPIKTEVVESLLPDEPHLVTYQVTEGPINPDSLIVQGRLRYPNGEVQSFSLGEQQGDKRTLRVANAGVGTYRVEQMLFGKTKTGREFVISIPEYTFAAVGPKIAVPEVPAAEAAKPADAAMANASGTAKTETETPAEPPAEFPLGLVIGVNLLILIGGGGAIVLTMNANAQRTVSMLLAKLNPAALLKRKKAGTDDLKMATMEQSSGADGTAAVKKSSKNKASDDILDLSLPDD</sequence>
<dbReference type="EMBL" id="JBHLXP010000005">
    <property type="protein sequence ID" value="MFC0050489.1"/>
    <property type="molecule type" value="Genomic_DNA"/>
</dbReference>
<name>A0ABV6BHY4_9GAMM</name>
<feature type="transmembrane region" description="Helical" evidence="2">
    <location>
        <begin position="406"/>
        <end position="430"/>
    </location>
</feature>